<organism evidence="2 3">
    <name type="scientific">Ceratitis capitata</name>
    <name type="common">Mediterranean fruit fly</name>
    <name type="synonym">Tephritis capitata</name>
    <dbReference type="NCBI Taxonomy" id="7213"/>
    <lineage>
        <taxon>Eukaryota</taxon>
        <taxon>Metazoa</taxon>
        <taxon>Ecdysozoa</taxon>
        <taxon>Arthropoda</taxon>
        <taxon>Hexapoda</taxon>
        <taxon>Insecta</taxon>
        <taxon>Pterygota</taxon>
        <taxon>Neoptera</taxon>
        <taxon>Endopterygota</taxon>
        <taxon>Diptera</taxon>
        <taxon>Brachycera</taxon>
        <taxon>Muscomorpha</taxon>
        <taxon>Tephritoidea</taxon>
        <taxon>Tephritidae</taxon>
        <taxon>Ceratitis</taxon>
        <taxon>Ceratitis</taxon>
    </lineage>
</organism>
<feature type="compositionally biased region" description="Polar residues" evidence="1">
    <location>
        <begin position="1"/>
        <end position="18"/>
    </location>
</feature>
<feature type="region of interest" description="Disordered" evidence="1">
    <location>
        <begin position="1"/>
        <end position="37"/>
    </location>
</feature>
<dbReference type="AlphaFoldDB" id="A0A811UBH9"/>
<reference evidence="2" key="1">
    <citation type="submission" date="2020-11" db="EMBL/GenBank/DDBJ databases">
        <authorList>
            <person name="Whitehead M."/>
        </authorList>
    </citation>
    <scope>NUCLEOTIDE SEQUENCE</scope>
    <source>
        <strain evidence="2">EGII</strain>
    </source>
</reference>
<dbReference type="Proteomes" id="UP000606786">
    <property type="component" value="Unassembled WGS sequence"/>
</dbReference>
<name>A0A811UBH9_CERCA</name>
<evidence type="ECO:0000313" key="2">
    <source>
        <dbReference type="EMBL" id="CAD6995426.1"/>
    </source>
</evidence>
<sequence length="142" mass="16213">MSPPNNNCIDLHTSSGDTQKLRESSLEPKRSDTTVRPFVARQKEGRFQFKSVDEVQAEGYIYFHSAEGRCELRRLKAVVEHQKEVPYQFLCVDQNRGVMMRAERRSEKQMSTQGGHRTSTSIIEQHCVEKTGISRTAVAARV</sequence>
<gene>
    <name evidence="2" type="ORF">CCAP1982_LOCUS4143</name>
</gene>
<proteinExistence type="predicted"/>
<evidence type="ECO:0000256" key="1">
    <source>
        <dbReference type="SAM" id="MobiDB-lite"/>
    </source>
</evidence>
<keyword evidence="3" id="KW-1185">Reference proteome</keyword>
<comment type="caution">
    <text evidence="2">The sequence shown here is derived from an EMBL/GenBank/DDBJ whole genome shotgun (WGS) entry which is preliminary data.</text>
</comment>
<dbReference type="EMBL" id="CAJHJT010000001">
    <property type="protein sequence ID" value="CAD6995426.1"/>
    <property type="molecule type" value="Genomic_DNA"/>
</dbReference>
<evidence type="ECO:0000313" key="3">
    <source>
        <dbReference type="Proteomes" id="UP000606786"/>
    </source>
</evidence>
<accession>A0A811UBH9</accession>
<protein>
    <submittedName>
        <fullName evidence="2">(Mediterranean fruit fly) hypothetical protein</fullName>
    </submittedName>
</protein>
<feature type="compositionally biased region" description="Basic and acidic residues" evidence="1">
    <location>
        <begin position="19"/>
        <end position="33"/>
    </location>
</feature>